<proteinExistence type="predicted"/>
<dbReference type="Pfam" id="PF04055">
    <property type="entry name" value="Radical_SAM"/>
    <property type="match status" value="1"/>
</dbReference>
<feature type="domain" description="Radical SAM core" evidence="1">
    <location>
        <begin position="75"/>
        <end position="218"/>
    </location>
</feature>
<dbReference type="PANTHER" id="PTHR13932">
    <property type="entry name" value="COPROPORPHYRINIGEN III OXIDASE"/>
    <property type="match status" value="1"/>
</dbReference>
<dbReference type="PANTHER" id="PTHR13932:SF5">
    <property type="entry name" value="RADICAL S-ADENOSYL METHIONINE DOMAIN-CONTAINING PROTEIN 1, MITOCHONDRIAL"/>
    <property type="match status" value="1"/>
</dbReference>
<protein>
    <submittedName>
        <fullName evidence="2">Coproporphyrinogen III oxidase-like Fe-S oxidoreductase</fullName>
    </submittedName>
</protein>
<dbReference type="SUPFAM" id="SSF102114">
    <property type="entry name" value="Radical SAM enzymes"/>
    <property type="match status" value="1"/>
</dbReference>
<sequence length="245" mass="26869">MHAPTATPLVRSAPPRSRITNPGALLALHPELRIDQDIYNINVTANFGATLTASETWQQIATHDGAQKPVHLYFHLPLCSYVCRFCNYVKRQAPTGAKLDDALDHWTGLLIEESQRYLRGAPWLSAARVESLFLGGGTASLLRPRHLARIMRHVQDNYSVIPGCEATLEGNPDNFLADEVSDAIEIGFNRFSVGLQSLDSKVNAFAGRGHDRQMSLKSVCTTRICSRRLRAGPANSDSSLSGFSA</sequence>
<evidence type="ECO:0000313" key="3">
    <source>
        <dbReference type="Proteomes" id="UP001565474"/>
    </source>
</evidence>
<dbReference type="InterPro" id="IPR007197">
    <property type="entry name" value="rSAM"/>
</dbReference>
<dbReference type="CDD" id="cd01335">
    <property type="entry name" value="Radical_SAM"/>
    <property type="match status" value="1"/>
</dbReference>
<dbReference type="SFLD" id="SFLDS00029">
    <property type="entry name" value="Radical_SAM"/>
    <property type="match status" value="1"/>
</dbReference>
<accession>A0ABV4GJX8</accession>
<dbReference type="EMBL" id="JBGBZN010000002">
    <property type="protein sequence ID" value="MEY9472259.1"/>
    <property type="molecule type" value="Genomic_DNA"/>
</dbReference>
<dbReference type="InterPro" id="IPR058240">
    <property type="entry name" value="rSAM_sf"/>
</dbReference>
<gene>
    <name evidence="2" type="ORF">ABH992_004658</name>
</gene>
<evidence type="ECO:0000259" key="1">
    <source>
        <dbReference type="Pfam" id="PF04055"/>
    </source>
</evidence>
<reference evidence="2 3" key="1">
    <citation type="submission" date="2024-07" db="EMBL/GenBank/DDBJ databases">
        <title>Genomic Encyclopedia of Type Strains, Phase V (KMG-V): Genome sequencing to study the core and pangenomes of soil and plant-associated prokaryotes.</title>
        <authorList>
            <person name="Whitman W."/>
        </authorList>
    </citation>
    <scope>NUCLEOTIDE SEQUENCE [LARGE SCALE GENOMIC DNA]</scope>
    <source>
        <strain evidence="2 3">USDA 222</strain>
    </source>
</reference>
<evidence type="ECO:0000313" key="2">
    <source>
        <dbReference type="EMBL" id="MEY9472259.1"/>
    </source>
</evidence>
<keyword evidence="3" id="KW-1185">Reference proteome</keyword>
<comment type="caution">
    <text evidence="2">The sequence shown here is derived from an EMBL/GenBank/DDBJ whole genome shotgun (WGS) entry which is preliminary data.</text>
</comment>
<dbReference type="Proteomes" id="UP001565474">
    <property type="component" value="Unassembled WGS sequence"/>
</dbReference>
<name>A0ABV4GJX8_9BRAD</name>
<organism evidence="2 3">
    <name type="scientific">Bradyrhizobium yuanmingense</name>
    <dbReference type="NCBI Taxonomy" id="108015"/>
    <lineage>
        <taxon>Bacteria</taxon>
        <taxon>Pseudomonadati</taxon>
        <taxon>Pseudomonadota</taxon>
        <taxon>Alphaproteobacteria</taxon>
        <taxon>Hyphomicrobiales</taxon>
        <taxon>Nitrobacteraceae</taxon>
        <taxon>Bradyrhizobium</taxon>
    </lineage>
</organism>
<dbReference type="RefSeq" id="WP_370091130.1">
    <property type="nucleotide sequence ID" value="NZ_JBGBZN010000002.1"/>
</dbReference>
<dbReference type="InterPro" id="IPR034505">
    <property type="entry name" value="Coproporphyrinogen-III_oxidase"/>
</dbReference>